<dbReference type="GO" id="GO:0071555">
    <property type="term" value="P:cell wall organization"/>
    <property type="evidence" value="ECO:0007669"/>
    <property type="project" value="UniProtKB-KW"/>
</dbReference>
<dbReference type="Gene3D" id="3.40.710.10">
    <property type="entry name" value="DD-peptidase/beta-lactamase superfamily"/>
    <property type="match status" value="1"/>
</dbReference>
<keyword evidence="6" id="KW-0961">Cell wall biogenesis/degradation</keyword>
<feature type="chain" id="PRO_5031154780" evidence="11">
    <location>
        <begin position="34"/>
        <end position="397"/>
    </location>
</feature>
<evidence type="ECO:0000256" key="9">
    <source>
        <dbReference type="RuleBase" id="RU004016"/>
    </source>
</evidence>
<evidence type="ECO:0000313" key="14">
    <source>
        <dbReference type="Proteomes" id="UP000461670"/>
    </source>
</evidence>
<dbReference type="PRINTS" id="PR00725">
    <property type="entry name" value="DADACBPTASE1"/>
</dbReference>
<sequence>MLRRDRLSFLTRSMTAMGLAVGLVFGLAQPAQASTATKKPVAAAKKDGAAAKPAAKATAKSSKTAKSTKAAAAAKSPAVRKASAKAGARSGVRVARKSPPSKGSIAKKVVAAAVVAPAAASLSLGQAAGLHTTRDPLALKASVALVVDQDTQEVLFSKNERAVLPIASITKLMTGLLISEAGLDLTEELTITQDDVDVLKHSSSRLAVGTRLTRGEMLQLALMSSENRAAHALARTHPEGLRRFVAMMNARAMMLGMRDTHYVEPTGLSSENQSSARDLAILVNAAYRDPMVSAMSVTPGHEVSVGSRTLQYNNSNRLVRNGDWDIGLQKTGYISEAGHCLVMQSRVAGRKVIMVFLDSGPGQSRLADAQRVRHWLEASNDRHDARMQSARAGLNDS</sequence>
<dbReference type="InterPro" id="IPR001967">
    <property type="entry name" value="Peptidase_S11_N"/>
</dbReference>
<evidence type="ECO:0000256" key="11">
    <source>
        <dbReference type="SAM" id="SignalP"/>
    </source>
</evidence>
<name>A0A7V8FS31_9BURK</name>
<dbReference type="SUPFAM" id="SSF56601">
    <property type="entry name" value="beta-lactamase/transpeptidase-like"/>
    <property type="match status" value="1"/>
</dbReference>
<evidence type="ECO:0000256" key="2">
    <source>
        <dbReference type="ARBA" id="ARBA00022729"/>
    </source>
</evidence>
<dbReference type="EMBL" id="WNDQ01000002">
    <property type="protein sequence ID" value="KAF1023809.1"/>
    <property type="molecule type" value="Genomic_DNA"/>
</dbReference>
<dbReference type="AlphaFoldDB" id="A0A7V8FS31"/>
<dbReference type="Pfam" id="PF00768">
    <property type="entry name" value="Peptidase_S11"/>
    <property type="match status" value="1"/>
</dbReference>
<dbReference type="GO" id="GO:0009002">
    <property type="term" value="F:serine-type D-Ala-D-Ala carboxypeptidase activity"/>
    <property type="evidence" value="ECO:0007669"/>
    <property type="project" value="InterPro"/>
</dbReference>
<evidence type="ECO:0000256" key="10">
    <source>
        <dbReference type="SAM" id="MobiDB-lite"/>
    </source>
</evidence>
<evidence type="ECO:0000256" key="6">
    <source>
        <dbReference type="ARBA" id="ARBA00023316"/>
    </source>
</evidence>
<dbReference type="PANTHER" id="PTHR21581:SF26">
    <property type="entry name" value="D-ALANYL-D-ALANINE ENDOPEPTIDASE"/>
    <property type="match status" value="1"/>
</dbReference>
<feature type="domain" description="Peptidase S11 D-alanyl-D-alanine carboxypeptidase A N-terminal" evidence="12">
    <location>
        <begin position="134"/>
        <end position="358"/>
    </location>
</feature>
<evidence type="ECO:0000256" key="5">
    <source>
        <dbReference type="ARBA" id="ARBA00022984"/>
    </source>
</evidence>
<dbReference type="GO" id="GO:0006508">
    <property type="term" value="P:proteolysis"/>
    <property type="evidence" value="ECO:0007669"/>
    <property type="project" value="InterPro"/>
</dbReference>
<gene>
    <name evidence="13" type="primary">pbpG</name>
    <name evidence="13" type="ORF">GAK30_00175</name>
</gene>
<keyword evidence="4" id="KW-0133">Cell shape</keyword>
<feature type="binding site" evidence="8">
    <location>
        <position position="330"/>
    </location>
    <ligand>
        <name>substrate</name>
    </ligand>
</feature>
<evidence type="ECO:0000313" key="13">
    <source>
        <dbReference type="EMBL" id="KAF1023809.1"/>
    </source>
</evidence>
<reference evidence="14" key="1">
    <citation type="journal article" date="2020" name="MBio">
        <title>Horizontal gene transfer to a defensive symbiont with a reduced genome amongst a multipartite beetle microbiome.</title>
        <authorList>
            <person name="Waterworth S.C."/>
            <person name="Florez L.V."/>
            <person name="Rees E.R."/>
            <person name="Hertweck C."/>
            <person name="Kaltenpoth M."/>
            <person name="Kwan J.C."/>
        </authorList>
    </citation>
    <scope>NUCLEOTIDE SEQUENCE [LARGE SCALE GENOMIC DNA]</scope>
</reference>
<dbReference type="GO" id="GO:0009252">
    <property type="term" value="P:peptidoglycan biosynthetic process"/>
    <property type="evidence" value="ECO:0007669"/>
    <property type="project" value="UniProtKB-KW"/>
</dbReference>
<feature type="signal peptide" evidence="11">
    <location>
        <begin position="1"/>
        <end position="33"/>
    </location>
</feature>
<dbReference type="PANTHER" id="PTHR21581">
    <property type="entry name" value="D-ALANYL-D-ALANINE CARBOXYPEPTIDASE"/>
    <property type="match status" value="1"/>
</dbReference>
<dbReference type="GO" id="GO:0008360">
    <property type="term" value="P:regulation of cell shape"/>
    <property type="evidence" value="ECO:0007669"/>
    <property type="project" value="UniProtKB-KW"/>
</dbReference>
<comment type="similarity">
    <text evidence="1 9">Belongs to the peptidase S11 family.</text>
</comment>
<evidence type="ECO:0000256" key="8">
    <source>
        <dbReference type="PIRSR" id="PIRSR618044-2"/>
    </source>
</evidence>
<evidence type="ECO:0000256" key="7">
    <source>
        <dbReference type="PIRSR" id="PIRSR618044-1"/>
    </source>
</evidence>
<evidence type="ECO:0000256" key="4">
    <source>
        <dbReference type="ARBA" id="ARBA00022960"/>
    </source>
</evidence>
<feature type="active site" description="Proton acceptor" evidence="7">
    <location>
        <position position="171"/>
    </location>
</feature>
<keyword evidence="5" id="KW-0573">Peptidoglycan synthesis</keyword>
<evidence type="ECO:0000256" key="3">
    <source>
        <dbReference type="ARBA" id="ARBA00022801"/>
    </source>
</evidence>
<evidence type="ECO:0000259" key="12">
    <source>
        <dbReference type="Pfam" id="PF00768"/>
    </source>
</evidence>
<dbReference type="InterPro" id="IPR012338">
    <property type="entry name" value="Beta-lactam/transpept-like"/>
</dbReference>
<feature type="active site" evidence="7">
    <location>
        <position position="225"/>
    </location>
</feature>
<keyword evidence="2 11" id="KW-0732">Signal</keyword>
<dbReference type="Proteomes" id="UP000461670">
    <property type="component" value="Unassembled WGS sequence"/>
</dbReference>
<evidence type="ECO:0000256" key="1">
    <source>
        <dbReference type="ARBA" id="ARBA00007164"/>
    </source>
</evidence>
<dbReference type="InterPro" id="IPR018044">
    <property type="entry name" value="Peptidase_S11"/>
</dbReference>
<protein>
    <submittedName>
        <fullName evidence="13">D-alanyl-D-alanine endopeptidase</fullName>
    </submittedName>
</protein>
<accession>A0A7V8FS31</accession>
<proteinExistence type="inferred from homology"/>
<organism evidence="13 14">
    <name type="scientific">Paracidovorax wautersii</name>
    <dbReference type="NCBI Taxonomy" id="1177982"/>
    <lineage>
        <taxon>Bacteria</taxon>
        <taxon>Pseudomonadati</taxon>
        <taxon>Pseudomonadota</taxon>
        <taxon>Betaproteobacteria</taxon>
        <taxon>Burkholderiales</taxon>
        <taxon>Comamonadaceae</taxon>
        <taxon>Paracidovorax</taxon>
    </lineage>
</organism>
<keyword evidence="3" id="KW-0378">Hydrolase</keyword>
<feature type="region of interest" description="Disordered" evidence="10">
    <location>
        <begin position="46"/>
        <end position="101"/>
    </location>
</feature>
<feature type="active site" description="Acyl-ester intermediate" evidence="7">
    <location>
        <position position="168"/>
    </location>
</feature>
<comment type="caution">
    <text evidence="13">The sequence shown here is derived from an EMBL/GenBank/DDBJ whole genome shotgun (WGS) entry which is preliminary data.</text>
</comment>
<feature type="compositionally biased region" description="Low complexity" evidence="10">
    <location>
        <begin position="50"/>
        <end position="86"/>
    </location>
</feature>